<evidence type="ECO:0000313" key="19">
    <source>
        <dbReference type="Proteomes" id="UP000587586"/>
    </source>
</evidence>
<keyword evidence="19" id="KW-1185">Reference proteome</keyword>
<evidence type="ECO:0000256" key="3">
    <source>
        <dbReference type="ARBA" id="ARBA00022448"/>
    </source>
</evidence>
<keyword evidence="3" id="KW-0813">Transport</keyword>
<keyword evidence="11" id="KW-0472">Membrane</keyword>
<evidence type="ECO:0000256" key="14">
    <source>
        <dbReference type="ARBA" id="ARBA00023288"/>
    </source>
</evidence>
<sequence length="350" mass="37472">MKLRPFLCTLALAVSTLTLTLSGCATYSDLAPGTKREIHSPVVSREEVAVTGALSAEAPPSTNYQVGVGDVLLLNVSGRPEFTVVSPTTSGKVQGSRVDGAGMLHVPMLGPVQVAGLTLAQVEQKLTGLLKKYLQDPWVIVEVAEYKSLPLYLLGQFRASGTYYMDRPLTLLQGLALGNGFDASANLKGARLTREGKVVPVDFYGLLTHGDARQNIWLKGGDSIYIPDSRNQLVFIFGAVKKPGSVAIPPGGMNLAQAIASAELRDAGFDFHHVRIIRSLSATRGELLVVDYDLVLRGEALPMPLVDGDIVYVPKSGFGTWNDVIADILPSLQTVSAILQPFVSIKFLSQ</sequence>
<keyword evidence="9" id="KW-0406">Ion transport</keyword>
<evidence type="ECO:0000256" key="12">
    <source>
        <dbReference type="ARBA" id="ARBA00023139"/>
    </source>
</evidence>
<dbReference type="GO" id="GO:0015159">
    <property type="term" value="F:polysaccharide transmembrane transporter activity"/>
    <property type="evidence" value="ECO:0007669"/>
    <property type="project" value="InterPro"/>
</dbReference>
<evidence type="ECO:0000256" key="7">
    <source>
        <dbReference type="ARBA" id="ARBA00022729"/>
    </source>
</evidence>
<name>A0A6V8NCE1_9BACT</name>
<feature type="domain" description="SLBB" evidence="17">
    <location>
        <begin position="152"/>
        <end position="226"/>
    </location>
</feature>
<feature type="chain" id="PRO_5027810251" evidence="15">
    <location>
        <begin position="28"/>
        <end position="350"/>
    </location>
</feature>
<comment type="subcellular location">
    <subcellularLocation>
        <location evidence="1">Cell outer membrane</location>
        <topology evidence="1">Multi-pass membrane protein</topology>
    </subcellularLocation>
</comment>
<evidence type="ECO:0000256" key="1">
    <source>
        <dbReference type="ARBA" id="ARBA00004571"/>
    </source>
</evidence>
<feature type="domain" description="SLBB" evidence="17">
    <location>
        <begin position="232"/>
        <end position="313"/>
    </location>
</feature>
<keyword evidence="13" id="KW-0998">Cell outer membrane</keyword>
<dbReference type="PANTHER" id="PTHR33619:SF3">
    <property type="entry name" value="POLYSACCHARIDE EXPORT PROTEIN GFCE-RELATED"/>
    <property type="match status" value="1"/>
</dbReference>
<dbReference type="GO" id="GO:0006811">
    <property type="term" value="P:monoatomic ion transport"/>
    <property type="evidence" value="ECO:0007669"/>
    <property type="project" value="UniProtKB-KW"/>
</dbReference>
<dbReference type="EMBL" id="BLXZ01000005">
    <property type="protein sequence ID" value="GFO69213.1"/>
    <property type="molecule type" value="Genomic_DNA"/>
</dbReference>
<evidence type="ECO:0000256" key="8">
    <source>
        <dbReference type="ARBA" id="ARBA00023047"/>
    </source>
</evidence>
<keyword evidence="7 15" id="KW-0732">Signal</keyword>
<evidence type="ECO:0000256" key="10">
    <source>
        <dbReference type="ARBA" id="ARBA00023114"/>
    </source>
</evidence>
<evidence type="ECO:0000256" key="5">
    <source>
        <dbReference type="ARBA" id="ARBA00022597"/>
    </source>
</evidence>
<comment type="similarity">
    <text evidence="2">Belongs to the BexD/CtrA/VexA family.</text>
</comment>
<dbReference type="Proteomes" id="UP000587586">
    <property type="component" value="Unassembled WGS sequence"/>
</dbReference>
<evidence type="ECO:0000313" key="18">
    <source>
        <dbReference type="EMBL" id="GFO69213.1"/>
    </source>
</evidence>
<dbReference type="Gene3D" id="3.30.1950.10">
    <property type="entry name" value="wza like domain"/>
    <property type="match status" value="1"/>
</dbReference>
<evidence type="ECO:0000256" key="2">
    <source>
        <dbReference type="ARBA" id="ARBA00009450"/>
    </source>
</evidence>
<dbReference type="Pfam" id="PF02563">
    <property type="entry name" value="Poly_export"/>
    <property type="match status" value="1"/>
</dbReference>
<keyword evidence="10" id="KW-0626">Porin</keyword>
<dbReference type="PROSITE" id="PS51257">
    <property type="entry name" value="PROKAR_LIPOPROTEIN"/>
    <property type="match status" value="1"/>
</dbReference>
<keyword evidence="6" id="KW-0812">Transmembrane</keyword>
<feature type="signal peptide" evidence="15">
    <location>
        <begin position="1"/>
        <end position="27"/>
    </location>
</feature>
<evidence type="ECO:0000259" key="16">
    <source>
        <dbReference type="Pfam" id="PF02563"/>
    </source>
</evidence>
<comment type="caution">
    <text evidence="18">The sequence shown here is derived from an EMBL/GenBank/DDBJ whole genome shotgun (WGS) entry which is preliminary data.</text>
</comment>
<accession>A0A6V8NCE1</accession>
<dbReference type="InterPro" id="IPR003715">
    <property type="entry name" value="Poly_export_N"/>
</dbReference>
<gene>
    <name evidence="18" type="ORF">GMLC_27920</name>
</gene>
<proteinExistence type="inferred from homology"/>
<dbReference type="InterPro" id="IPR049712">
    <property type="entry name" value="Poly_export"/>
</dbReference>
<dbReference type="RefSeq" id="WP_183361784.1">
    <property type="nucleotide sequence ID" value="NZ_BLXZ01000005.1"/>
</dbReference>
<feature type="domain" description="Polysaccharide export protein N-terminal" evidence="16">
    <location>
        <begin position="59"/>
        <end position="143"/>
    </location>
</feature>
<dbReference type="InterPro" id="IPR054765">
    <property type="entry name" value="SLBB_dom"/>
</dbReference>
<evidence type="ECO:0000256" key="9">
    <source>
        <dbReference type="ARBA" id="ARBA00023065"/>
    </source>
</evidence>
<keyword evidence="4" id="KW-1134">Transmembrane beta strand</keyword>
<evidence type="ECO:0000256" key="11">
    <source>
        <dbReference type="ARBA" id="ARBA00023136"/>
    </source>
</evidence>
<keyword evidence="8" id="KW-0625">Polysaccharide transport</keyword>
<evidence type="ECO:0000259" key="17">
    <source>
        <dbReference type="Pfam" id="PF22461"/>
    </source>
</evidence>
<evidence type="ECO:0000256" key="4">
    <source>
        <dbReference type="ARBA" id="ARBA00022452"/>
    </source>
</evidence>
<reference evidence="19" key="1">
    <citation type="submission" date="2020-06" db="EMBL/GenBank/DDBJ databases">
        <title>Draft genomic sequecing of Geomonas sp. Red745.</title>
        <authorList>
            <person name="Itoh H."/>
            <person name="Xu Z.X."/>
            <person name="Ushijima N."/>
            <person name="Masuda Y."/>
            <person name="Shiratori Y."/>
            <person name="Senoo K."/>
        </authorList>
    </citation>
    <scope>NUCLEOTIDE SEQUENCE [LARGE SCALE GENOMIC DNA]</scope>
    <source>
        <strain evidence="19">Red745</strain>
    </source>
</reference>
<dbReference type="PANTHER" id="PTHR33619">
    <property type="entry name" value="POLYSACCHARIDE EXPORT PROTEIN GFCE-RELATED"/>
    <property type="match status" value="1"/>
</dbReference>
<evidence type="ECO:0000256" key="6">
    <source>
        <dbReference type="ARBA" id="ARBA00022692"/>
    </source>
</evidence>
<dbReference type="AlphaFoldDB" id="A0A6V8NCE1"/>
<evidence type="ECO:0000256" key="13">
    <source>
        <dbReference type="ARBA" id="ARBA00023237"/>
    </source>
</evidence>
<keyword evidence="12" id="KW-0564">Palmitate</keyword>
<dbReference type="Gene3D" id="3.10.560.10">
    <property type="entry name" value="Outer membrane lipoprotein wza domain like"/>
    <property type="match status" value="2"/>
</dbReference>
<dbReference type="GO" id="GO:0009279">
    <property type="term" value="C:cell outer membrane"/>
    <property type="evidence" value="ECO:0007669"/>
    <property type="project" value="UniProtKB-SubCell"/>
</dbReference>
<dbReference type="GO" id="GO:0046930">
    <property type="term" value="C:pore complex"/>
    <property type="evidence" value="ECO:0007669"/>
    <property type="project" value="UniProtKB-KW"/>
</dbReference>
<keyword evidence="14" id="KW-0449">Lipoprotein</keyword>
<dbReference type="GO" id="GO:0015288">
    <property type="term" value="F:porin activity"/>
    <property type="evidence" value="ECO:0007669"/>
    <property type="project" value="UniProtKB-KW"/>
</dbReference>
<dbReference type="Pfam" id="PF22461">
    <property type="entry name" value="SLBB_2"/>
    <property type="match status" value="2"/>
</dbReference>
<keyword evidence="5" id="KW-0762">Sugar transport</keyword>
<evidence type="ECO:0000256" key="15">
    <source>
        <dbReference type="SAM" id="SignalP"/>
    </source>
</evidence>
<protein>
    <submittedName>
        <fullName evidence="18">Polysaccharide export protein Wza</fullName>
    </submittedName>
</protein>
<organism evidence="18 19">
    <name type="scientific">Geomonas limicola</name>
    <dbReference type="NCBI Taxonomy" id="2740186"/>
    <lineage>
        <taxon>Bacteria</taxon>
        <taxon>Pseudomonadati</taxon>
        <taxon>Thermodesulfobacteriota</taxon>
        <taxon>Desulfuromonadia</taxon>
        <taxon>Geobacterales</taxon>
        <taxon>Geobacteraceae</taxon>
        <taxon>Geomonas</taxon>
    </lineage>
</organism>